<dbReference type="Gene3D" id="2.60.120.10">
    <property type="entry name" value="Jelly Rolls"/>
    <property type="match status" value="1"/>
</dbReference>
<dbReference type="InterPro" id="IPR013096">
    <property type="entry name" value="Cupin_2"/>
</dbReference>
<dbReference type="CDD" id="cd02209">
    <property type="entry name" value="cupin_XRE_C"/>
    <property type="match status" value="1"/>
</dbReference>
<organism evidence="3 4">
    <name type="scientific">Heyndrickxia sporothermodurans</name>
    <dbReference type="NCBI Taxonomy" id="46224"/>
    <lineage>
        <taxon>Bacteria</taxon>
        <taxon>Bacillati</taxon>
        <taxon>Bacillota</taxon>
        <taxon>Bacilli</taxon>
        <taxon>Bacillales</taxon>
        <taxon>Bacillaceae</taxon>
        <taxon>Heyndrickxia</taxon>
    </lineage>
</organism>
<dbReference type="PANTHER" id="PTHR46797:SF1">
    <property type="entry name" value="METHYLPHOSPHONATE SYNTHASE"/>
    <property type="match status" value="1"/>
</dbReference>
<dbReference type="Pfam" id="PF07883">
    <property type="entry name" value="Cupin_2"/>
    <property type="match status" value="1"/>
</dbReference>
<reference evidence="3 4" key="1">
    <citation type="submission" date="2020-12" db="EMBL/GenBank/DDBJ databases">
        <title>Taxonomic evaluation of the Bacillus sporothermodurans group of bacteria based on whole genome sequences.</title>
        <authorList>
            <person name="Fiedler G."/>
            <person name="Herbstmann A.-D."/>
            <person name="Doll E."/>
            <person name="Wenning M."/>
            <person name="Brinks E."/>
            <person name="Kabisch J."/>
            <person name="Breitenwieser F."/>
            <person name="Lappann M."/>
            <person name="Boehnlein C."/>
            <person name="Franz C."/>
        </authorList>
    </citation>
    <scope>NUCLEOTIDE SEQUENCE [LARGE SCALE GENOMIC DNA]</scope>
    <source>
        <strain evidence="3 4">DSM 10599</strain>
    </source>
</reference>
<dbReference type="EMBL" id="CP066701">
    <property type="protein sequence ID" value="QQX26600.1"/>
    <property type="molecule type" value="Genomic_DNA"/>
</dbReference>
<dbReference type="Gene3D" id="1.10.260.40">
    <property type="entry name" value="lambda repressor-like DNA-binding domains"/>
    <property type="match status" value="1"/>
</dbReference>
<sequence length="186" mass="21410">MEFGKNVKKERIRKKLTLEELAERSKVSKSMLSLIEREEKNPTIQVAAQIAEGLDVTISQLLGEQQKRDVIITRSNQKLVFKEETTGFERQLLSPSFSTKGIEFILNVLPPLQETGVFPPHKRGVEEYIYVSKGKLKAELGEDPETYVLEEGDSIYFEADVKHRFINLSNTECRYFLIINSQRVNM</sequence>
<dbReference type="InterPro" id="IPR014710">
    <property type="entry name" value="RmlC-like_jellyroll"/>
</dbReference>
<name>A0AB37HDG2_9BACI</name>
<accession>A0AB37HDG2</accession>
<dbReference type="InterPro" id="IPR001387">
    <property type="entry name" value="Cro/C1-type_HTH"/>
</dbReference>
<keyword evidence="1" id="KW-0238">DNA-binding</keyword>
<dbReference type="GO" id="GO:0003677">
    <property type="term" value="F:DNA binding"/>
    <property type="evidence" value="ECO:0007669"/>
    <property type="project" value="UniProtKB-KW"/>
</dbReference>
<dbReference type="InterPro" id="IPR050807">
    <property type="entry name" value="TransReg_Diox_bact_type"/>
</dbReference>
<evidence type="ECO:0000313" key="4">
    <source>
        <dbReference type="Proteomes" id="UP000595512"/>
    </source>
</evidence>
<proteinExistence type="predicted"/>
<evidence type="ECO:0000256" key="1">
    <source>
        <dbReference type="ARBA" id="ARBA00023125"/>
    </source>
</evidence>
<dbReference type="Proteomes" id="UP000595512">
    <property type="component" value="Chromosome"/>
</dbReference>
<dbReference type="PROSITE" id="PS50943">
    <property type="entry name" value="HTH_CROC1"/>
    <property type="match status" value="1"/>
</dbReference>
<dbReference type="InterPro" id="IPR010982">
    <property type="entry name" value="Lambda_DNA-bd_dom_sf"/>
</dbReference>
<dbReference type="InterPro" id="IPR011051">
    <property type="entry name" value="RmlC_Cupin_sf"/>
</dbReference>
<evidence type="ECO:0000259" key="2">
    <source>
        <dbReference type="PROSITE" id="PS50943"/>
    </source>
</evidence>
<feature type="domain" description="HTH cro/C1-type" evidence="2">
    <location>
        <begin position="7"/>
        <end position="61"/>
    </location>
</feature>
<dbReference type="Pfam" id="PF01381">
    <property type="entry name" value="HTH_3"/>
    <property type="match status" value="1"/>
</dbReference>
<dbReference type="GO" id="GO:0003700">
    <property type="term" value="F:DNA-binding transcription factor activity"/>
    <property type="evidence" value="ECO:0007669"/>
    <property type="project" value="TreeGrafter"/>
</dbReference>
<dbReference type="SMART" id="SM00530">
    <property type="entry name" value="HTH_XRE"/>
    <property type="match status" value="1"/>
</dbReference>
<protein>
    <submittedName>
        <fullName evidence="3">Helix-turn-helix transcriptional regulator</fullName>
    </submittedName>
</protein>
<dbReference type="GO" id="GO:0005829">
    <property type="term" value="C:cytosol"/>
    <property type="evidence" value="ECO:0007669"/>
    <property type="project" value="TreeGrafter"/>
</dbReference>
<dbReference type="PANTHER" id="PTHR46797">
    <property type="entry name" value="HTH-TYPE TRANSCRIPTIONAL REGULATOR"/>
    <property type="match status" value="1"/>
</dbReference>
<dbReference type="RefSeq" id="WP_107920900.1">
    <property type="nucleotide sequence ID" value="NZ_CP066701.1"/>
</dbReference>
<evidence type="ECO:0000313" key="3">
    <source>
        <dbReference type="EMBL" id="QQX26600.1"/>
    </source>
</evidence>
<dbReference type="KEGG" id="hspo:JGZ69_07140"/>
<gene>
    <name evidence="3" type="ORF">JGZ69_07140</name>
</gene>
<dbReference type="CDD" id="cd00093">
    <property type="entry name" value="HTH_XRE"/>
    <property type="match status" value="1"/>
</dbReference>
<dbReference type="AlphaFoldDB" id="A0AB37HDG2"/>
<dbReference type="SUPFAM" id="SSF51182">
    <property type="entry name" value="RmlC-like cupins"/>
    <property type="match status" value="1"/>
</dbReference>
<dbReference type="SUPFAM" id="SSF47413">
    <property type="entry name" value="lambda repressor-like DNA-binding domains"/>
    <property type="match status" value="1"/>
</dbReference>